<dbReference type="KEGG" id="dov:DSCO28_73310"/>
<reference evidence="2 3" key="1">
    <citation type="submission" date="2019-11" db="EMBL/GenBank/DDBJ databases">
        <title>Comparative genomics of hydrocarbon-degrading Desulfosarcina strains.</title>
        <authorList>
            <person name="Watanabe M."/>
            <person name="Kojima H."/>
            <person name="Fukui M."/>
        </authorList>
    </citation>
    <scope>NUCLEOTIDE SEQUENCE [LARGE SCALE GENOMIC DNA]</scope>
    <source>
        <strain evidence="2 3">28bB2T</strain>
        <plasmid evidence="3">do28_1 dna</plasmid>
    </source>
</reference>
<keyword evidence="1" id="KW-0732">Signal</keyword>
<evidence type="ECO:0000256" key="1">
    <source>
        <dbReference type="SAM" id="SignalP"/>
    </source>
</evidence>
<organism evidence="2 3">
    <name type="scientific">Desulfosarcina ovata subsp. sediminis</name>
    <dbReference type="NCBI Taxonomy" id="885957"/>
    <lineage>
        <taxon>Bacteria</taxon>
        <taxon>Pseudomonadati</taxon>
        <taxon>Thermodesulfobacteriota</taxon>
        <taxon>Desulfobacteria</taxon>
        <taxon>Desulfobacterales</taxon>
        <taxon>Desulfosarcinaceae</taxon>
        <taxon>Desulfosarcina</taxon>
    </lineage>
</organism>
<evidence type="ECO:0000313" key="3">
    <source>
        <dbReference type="Proteomes" id="UP000425960"/>
    </source>
</evidence>
<dbReference type="EMBL" id="AP021877">
    <property type="protein sequence ID" value="BBO86765.1"/>
    <property type="molecule type" value="Genomic_DNA"/>
</dbReference>
<feature type="signal peptide" evidence="1">
    <location>
        <begin position="1"/>
        <end position="21"/>
    </location>
</feature>
<gene>
    <name evidence="2" type="ORF">DSCO28_73310</name>
</gene>
<accession>A0A5K8A2F2</accession>
<keyword evidence="2" id="KW-0614">Plasmid</keyword>
<evidence type="ECO:0000313" key="2">
    <source>
        <dbReference type="EMBL" id="BBO86765.1"/>
    </source>
</evidence>
<feature type="chain" id="PRO_5024283268" evidence="1">
    <location>
        <begin position="22"/>
        <end position="106"/>
    </location>
</feature>
<protein>
    <submittedName>
        <fullName evidence="2">Uncharacterized protein</fullName>
    </submittedName>
</protein>
<name>A0A5K8A2F2_9BACT</name>
<sequence>MNKALMLAAILWLGLATAINAAELAPTCNFTDTQKEYYEAHPEAAGLIESNPEVAQQIAFLRQTALMESSDGENYQRELIKLQRLIKAHLIELMIEDGIDPESGGK</sequence>
<dbReference type="Proteomes" id="UP000425960">
    <property type="component" value="Plasmid Do28_1"/>
</dbReference>
<dbReference type="RefSeq" id="WP_155326344.1">
    <property type="nucleotide sequence ID" value="NZ_AP021877.1"/>
</dbReference>
<geneLocation type="plasmid" evidence="3">
    <name>do28_1 dna</name>
</geneLocation>
<proteinExistence type="predicted"/>
<dbReference type="AlphaFoldDB" id="A0A5K8A2F2"/>